<evidence type="ECO:0000313" key="3">
    <source>
        <dbReference type="Proteomes" id="UP000675653"/>
    </source>
</evidence>
<sequence>MNKVRLALAGLFSIYSRSSGESMAPLPVSSVGGESRASSASQMPARPHECDGREYCSQMTSCDEATWFLNTARI</sequence>
<organism evidence="2 3">
    <name type="scientific">Aeromonas popoffii</name>
    <dbReference type="NCBI Taxonomy" id="70856"/>
    <lineage>
        <taxon>Bacteria</taxon>
        <taxon>Pseudomonadati</taxon>
        <taxon>Pseudomonadota</taxon>
        <taxon>Gammaproteobacteria</taxon>
        <taxon>Aeromonadales</taxon>
        <taxon>Aeromonadaceae</taxon>
        <taxon>Aeromonas</taxon>
    </lineage>
</organism>
<gene>
    <name evidence="2" type="ORF">KAT72_05790</name>
</gene>
<evidence type="ECO:0000313" key="2">
    <source>
        <dbReference type="EMBL" id="MBR7628550.1"/>
    </source>
</evidence>
<name>A0ABS5GN47_9GAMM</name>
<comment type="caution">
    <text evidence="2">The sequence shown here is derived from an EMBL/GenBank/DDBJ whole genome shotgun (WGS) entry which is preliminary data.</text>
</comment>
<accession>A0ABS5GN47</accession>
<feature type="region of interest" description="Disordered" evidence="1">
    <location>
        <begin position="19"/>
        <end position="47"/>
    </location>
</feature>
<dbReference type="Proteomes" id="UP000675653">
    <property type="component" value="Unassembled WGS sequence"/>
</dbReference>
<reference evidence="2 3" key="1">
    <citation type="submission" date="2021-04" db="EMBL/GenBank/DDBJ databases">
        <title>Draft Genome of Aeromonas popoffii ID682, isolated from a natural water source in Idaho.</title>
        <authorList>
            <person name="Testerman T."/>
            <person name="Graf J."/>
        </authorList>
    </citation>
    <scope>NUCLEOTIDE SEQUENCE [LARGE SCALE GENOMIC DNA]</scope>
    <source>
        <strain evidence="2 3">ID682</strain>
    </source>
</reference>
<evidence type="ECO:0008006" key="4">
    <source>
        <dbReference type="Google" id="ProtNLM"/>
    </source>
</evidence>
<protein>
    <recommendedName>
        <fullName evidence="4">Secreted protein</fullName>
    </recommendedName>
</protein>
<evidence type="ECO:0000256" key="1">
    <source>
        <dbReference type="SAM" id="MobiDB-lite"/>
    </source>
</evidence>
<dbReference type="EMBL" id="JAGRZL010000014">
    <property type="protein sequence ID" value="MBR7628550.1"/>
    <property type="molecule type" value="Genomic_DNA"/>
</dbReference>
<keyword evidence="3" id="KW-1185">Reference proteome</keyword>
<proteinExistence type="predicted"/>